<evidence type="ECO:0000256" key="1">
    <source>
        <dbReference type="ARBA" id="ARBA00022676"/>
    </source>
</evidence>
<keyword evidence="1" id="KW-0328">Glycosyltransferase</keyword>
<organism evidence="4 5">
    <name type="scientific">Shewanella japonica</name>
    <dbReference type="NCBI Taxonomy" id="93973"/>
    <lineage>
        <taxon>Bacteria</taxon>
        <taxon>Pseudomonadati</taxon>
        <taxon>Pseudomonadota</taxon>
        <taxon>Gammaproteobacteria</taxon>
        <taxon>Alteromonadales</taxon>
        <taxon>Shewanellaceae</taxon>
        <taxon>Shewanella</taxon>
    </lineage>
</organism>
<keyword evidence="5" id="KW-1185">Reference proteome</keyword>
<dbReference type="InterPro" id="IPR017459">
    <property type="entry name" value="Glycosyl_Trfase_fam3_N_dom"/>
</dbReference>
<dbReference type="Gene3D" id="1.20.970.10">
    <property type="entry name" value="Transferase, Pyrimidine Nucleoside Phosphorylase, Chain C"/>
    <property type="match status" value="1"/>
</dbReference>
<evidence type="ECO:0000313" key="4">
    <source>
        <dbReference type="EMBL" id="ARD22007.1"/>
    </source>
</evidence>
<reference evidence="4 5" key="1">
    <citation type="submission" date="2017-03" db="EMBL/GenBank/DDBJ databases">
        <title>Genome sequencing of Shewanella japonica KCTC 22435.</title>
        <authorList>
            <person name="Kim K.M."/>
        </authorList>
    </citation>
    <scope>NUCLEOTIDE SEQUENCE [LARGE SCALE GENOMIC DNA]</scope>
    <source>
        <strain evidence="4 5">KCTC 22435</strain>
    </source>
</reference>
<evidence type="ECO:0000313" key="5">
    <source>
        <dbReference type="Proteomes" id="UP000191820"/>
    </source>
</evidence>
<dbReference type="PANTHER" id="PTHR43285:SF4">
    <property type="entry name" value="TRANSFERASE"/>
    <property type="match status" value="1"/>
</dbReference>
<protein>
    <submittedName>
        <fullName evidence="4">Glycosyl transferase</fullName>
    </submittedName>
</protein>
<dbReference type="InterPro" id="IPR035902">
    <property type="entry name" value="Nuc_phospho_transferase"/>
</dbReference>
<gene>
    <name evidence="4" type="ORF">SJ2017_1694</name>
</gene>
<dbReference type="SUPFAM" id="SSF52418">
    <property type="entry name" value="Nucleoside phosphorylase/phosphoribosyltransferase catalytic domain"/>
    <property type="match status" value="1"/>
</dbReference>
<dbReference type="InterPro" id="IPR005940">
    <property type="entry name" value="Anthranilate_Pribosyl_Tfrase"/>
</dbReference>
<dbReference type="InterPro" id="IPR036320">
    <property type="entry name" value="Glycosyl_Trfase_fam3_N_dom_sf"/>
</dbReference>
<dbReference type="Proteomes" id="UP000191820">
    <property type="component" value="Chromosome"/>
</dbReference>
<evidence type="ECO:0000256" key="2">
    <source>
        <dbReference type="ARBA" id="ARBA00022679"/>
    </source>
</evidence>
<evidence type="ECO:0000259" key="3">
    <source>
        <dbReference type="Pfam" id="PF02885"/>
    </source>
</evidence>
<dbReference type="GO" id="GO:0016740">
    <property type="term" value="F:transferase activity"/>
    <property type="evidence" value="ECO:0007669"/>
    <property type="project" value="UniProtKB-KW"/>
</dbReference>
<dbReference type="Pfam" id="PF02885">
    <property type="entry name" value="Glycos_trans_3N"/>
    <property type="match status" value="1"/>
</dbReference>
<proteinExistence type="predicted"/>
<name>A0ABN4YCC4_9GAMM</name>
<sequence length="446" mass="49322">MVEQHSKTQLDADDFDNRKLVKALGKGVKGSRSLNFAEASHLIRAFANGELSSAQMAAAMMLMRVRGESVEELAGVASGLKQLVGKEWQDLNADIDWPVYAGKREQLPWLLLAAKTIARKGQTIILHGDSQSLPHRRHVESFISALDIPRCFTAEQAKVNLAKTGIIYVNSADIVPVLNDCRRLHQELGLRSLIQMSVRCINPTNAPFSLRSYFHPGLDEQHQQVAMLLAEQQACDTLAKQHADIAIFKGLQGETEINPRVSTSVKLLRFGASGDKQTLELNHVDLPTQLEAFVGAKVGQSDLPAYLLAQLWHGEDIAESELTDGQLQQAMASITATVALVKMLSTPSLAIDTALTYASKSWLCRNNVAQLNKLSIHNAHQFDTSENGINNQQLTCSEHVGWADEQQNDIQQEFISGNSDFNPICETAYDHSSSREYQSKQREVRT</sequence>
<dbReference type="PANTHER" id="PTHR43285">
    <property type="entry name" value="ANTHRANILATE PHOSPHORIBOSYLTRANSFERASE"/>
    <property type="match status" value="1"/>
</dbReference>
<dbReference type="RefSeq" id="WP_080915498.1">
    <property type="nucleotide sequence ID" value="NZ_CP020472.1"/>
</dbReference>
<dbReference type="Gene3D" id="3.40.1030.10">
    <property type="entry name" value="Nucleoside phosphorylase/phosphoribosyltransferase catalytic domain"/>
    <property type="match status" value="1"/>
</dbReference>
<accession>A0ABN4YCC4</accession>
<dbReference type="EMBL" id="CP020472">
    <property type="protein sequence ID" value="ARD22007.1"/>
    <property type="molecule type" value="Genomic_DNA"/>
</dbReference>
<keyword evidence="2 4" id="KW-0808">Transferase</keyword>
<feature type="domain" description="Glycosyl transferase family 3 N-terminal" evidence="3">
    <location>
        <begin position="22"/>
        <end position="80"/>
    </location>
</feature>
<dbReference type="SUPFAM" id="SSF47648">
    <property type="entry name" value="Nucleoside phosphorylase/phosphoribosyltransferase N-terminal domain"/>
    <property type="match status" value="1"/>
</dbReference>